<comment type="caution">
    <text evidence="5">The sequence shown here is derived from an EMBL/GenBank/DDBJ whole genome shotgun (WGS) entry which is preliminary data.</text>
</comment>
<dbReference type="CDD" id="cd07377">
    <property type="entry name" value="WHTH_GntR"/>
    <property type="match status" value="1"/>
</dbReference>
<evidence type="ECO:0000313" key="5">
    <source>
        <dbReference type="EMBL" id="MBT0957226.1"/>
    </source>
</evidence>
<evidence type="ECO:0000256" key="1">
    <source>
        <dbReference type="ARBA" id="ARBA00023015"/>
    </source>
</evidence>
<dbReference type="Gene3D" id="1.10.10.10">
    <property type="entry name" value="Winged helix-like DNA-binding domain superfamily/Winged helix DNA-binding domain"/>
    <property type="match status" value="1"/>
</dbReference>
<dbReference type="AlphaFoldDB" id="A0AAP2CPG4"/>
<dbReference type="Gene3D" id="1.20.120.530">
    <property type="entry name" value="GntR ligand-binding domain-like"/>
    <property type="match status" value="1"/>
</dbReference>
<dbReference type="InterPro" id="IPR011711">
    <property type="entry name" value="GntR_C"/>
</dbReference>
<evidence type="ECO:0000259" key="4">
    <source>
        <dbReference type="PROSITE" id="PS50949"/>
    </source>
</evidence>
<dbReference type="Pfam" id="PF00392">
    <property type="entry name" value="GntR"/>
    <property type="match status" value="1"/>
</dbReference>
<dbReference type="EMBL" id="JADQAZ010000001">
    <property type="protein sequence ID" value="MBT0957226.1"/>
    <property type="molecule type" value="Genomic_DNA"/>
</dbReference>
<sequence>MSNTPRPSDRVYEMIRTKILDGTFKPGDAMVEATLADMAQTSRTPVREALRRLSADGLVYTGENRRSSVSEFDAEELGATYEIRVRLESLAAGLACQRADEAGIAKLTEINARIEDLGPEVSNYSLAKFLELNAEFHLAIVRMAGSRQLETALTSAITVPIVLLKHYVWGDKVQLALSLQQHREIILALQSGNEQWAASCMASHIQTTRPAAAR</sequence>
<accession>A0AAP2CPG4</accession>
<keyword evidence="1" id="KW-0805">Transcription regulation</keyword>
<evidence type="ECO:0000256" key="3">
    <source>
        <dbReference type="ARBA" id="ARBA00023163"/>
    </source>
</evidence>
<dbReference type="InterPro" id="IPR036390">
    <property type="entry name" value="WH_DNA-bd_sf"/>
</dbReference>
<feature type="domain" description="HTH gntR-type" evidence="4">
    <location>
        <begin position="5"/>
        <end position="72"/>
    </location>
</feature>
<dbReference type="InterPro" id="IPR000524">
    <property type="entry name" value="Tscrpt_reg_HTH_GntR"/>
</dbReference>
<dbReference type="SUPFAM" id="SSF48008">
    <property type="entry name" value="GntR ligand-binding domain-like"/>
    <property type="match status" value="1"/>
</dbReference>
<dbReference type="PANTHER" id="PTHR43537:SF45">
    <property type="entry name" value="GNTR FAMILY REGULATORY PROTEIN"/>
    <property type="match status" value="1"/>
</dbReference>
<proteinExistence type="predicted"/>
<evidence type="ECO:0000313" key="6">
    <source>
        <dbReference type="Proteomes" id="UP001315686"/>
    </source>
</evidence>
<keyword evidence="6" id="KW-1185">Reference proteome</keyword>
<dbReference type="PANTHER" id="PTHR43537">
    <property type="entry name" value="TRANSCRIPTIONAL REGULATOR, GNTR FAMILY"/>
    <property type="match status" value="1"/>
</dbReference>
<dbReference type="Pfam" id="PF07729">
    <property type="entry name" value="FCD"/>
    <property type="match status" value="1"/>
</dbReference>
<dbReference type="SMART" id="SM00895">
    <property type="entry name" value="FCD"/>
    <property type="match status" value="1"/>
</dbReference>
<dbReference type="GO" id="GO:0003677">
    <property type="term" value="F:DNA binding"/>
    <property type="evidence" value="ECO:0007669"/>
    <property type="project" value="UniProtKB-KW"/>
</dbReference>
<keyword evidence="2" id="KW-0238">DNA-binding</keyword>
<dbReference type="GO" id="GO:0003700">
    <property type="term" value="F:DNA-binding transcription factor activity"/>
    <property type="evidence" value="ECO:0007669"/>
    <property type="project" value="InterPro"/>
</dbReference>
<name>A0AAP2CPG4_9RHOB</name>
<reference evidence="5 6" key="1">
    <citation type="journal article" date="2021" name="Arch. Microbiol.">
        <title>Harenicola maris gen. nov., sp. nov. isolated from the Sea of Japan shallow sediments.</title>
        <authorList>
            <person name="Romanenko L.A."/>
            <person name="Kurilenko V.V."/>
            <person name="Chernysheva N.Y."/>
            <person name="Tekutyeva L.A."/>
            <person name="Velansky P.V."/>
            <person name="Svetashev V.I."/>
            <person name="Isaeva M.P."/>
        </authorList>
    </citation>
    <scope>NUCLEOTIDE SEQUENCE [LARGE SCALE GENOMIC DNA]</scope>
    <source>
        <strain evidence="5 6">KMM 3653</strain>
    </source>
</reference>
<dbReference type="SMART" id="SM00345">
    <property type="entry name" value="HTH_GNTR"/>
    <property type="match status" value="1"/>
</dbReference>
<dbReference type="SUPFAM" id="SSF46785">
    <property type="entry name" value="Winged helix' DNA-binding domain"/>
    <property type="match status" value="1"/>
</dbReference>
<dbReference type="PROSITE" id="PS50949">
    <property type="entry name" value="HTH_GNTR"/>
    <property type="match status" value="1"/>
</dbReference>
<dbReference type="Proteomes" id="UP001315686">
    <property type="component" value="Unassembled WGS sequence"/>
</dbReference>
<keyword evidence="3" id="KW-0804">Transcription</keyword>
<dbReference type="RefSeq" id="WP_327793402.1">
    <property type="nucleotide sequence ID" value="NZ_JADQAZ010000001.1"/>
</dbReference>
<organism evidence="5 6">
    <name type="scientific">Harenicola maris</name>
    <dbReference type="NCBI Taxonomy" id="2841044"/>
    <lineage>
        <taxon>Bacteria</taxon>
        <taxon>Pseudomonadati</taxon>
        <taxon>Pseudomonadota</taxon>
        <taxon>Alphaproteobacteria</taxon>
        <taxon>Rhodobacterales</taxon>
        <taxon>Paracoccaceae</taxon>
        <taxon>Harenicola</taxon>
    </lineage>
</organism>
<dbReference type="InterPro" id="IPR008920">
    <property type="entry name" value="TF_FadR/GntR_C"/>
</dbReference>
<gene>
    <name evidence="5" type="ORF">IV417_07510</name>
</gene>
<protein>
    <submittedName>
        <fullName evidence="5">GntR family transcriptional regulator</fullName>
    </submittedName>
</protein>
<dbReference type="InterPro" id="IPR036388">
    <property type="entry name" value="WH-like_DNA-bd_sf"/>
</dbReference>
<evidence type="ECO:0000256" key="2">
    <source>
        <dbReference type="ARBA" id="ARBA00023125"/>
    </source>
</evidence>